<dbReference type="Gene3D" id="3.40.50.300">
    <property type="entry name" value="P-loop containing nucleotide triphosphate hydrolases"/>
    <property type="match status" value="1"/>
</dbReference>
<dbReference type="InterPro" id="IPR034154">
    <property type="entry name" value="TOPRIM_DnaG/twinkle"/>
</dbReference>
<dbReference type="InterPro" id="IPR036977">
    <property type="entry name" value="DNA_primase_Znf_CHC2"/>
</dbReference>
<protein>
    <recommendedName>
        <fullName evidence="1">DNA primase/helicase Gp4 N-terminal Bacteriophage T7-like domain-containing protein</fullName>
    </recommendedName>
</protein>
<dbReference type="GO" id="GO:0006260">
    <property type="term" value="P:DNA replication"/>
    <property type="evidence" value="ECO:0007669"/>
    <property type="project" value="InterPro"/>
</dbReference>
<dbReference type="GO" id="GO:0004386">
    <property type="term" value="F:helicase activity"/>
    <property type="evidence" value="ECO:0007669"/>
    <property type="project" value="InterPro"/>
</dbReference>
<dbReference type="SMART" id="SM00778">
    <property type="entry name" value="Prim_Zn_Ribbon"/>
    <property type="match status" value="1"/>
</dbReference>
<dbReference type="AlphaFoldDB" id="A0A1V4GUU4"/>
<dbReference type="EMBL" id="MXAN01000050">
    <property type="protein sequence ID" value="OPH36387.1"/>
    <property type="molecule type" value="Genomic_DNA"/>
</dbReference>
<dbReference type="InterPro" id="IPR027417">
    <property type="entry name" value="P-loop_NTPase"/>
</dbReference>
<name>A0A1V4GUU4_MORLA</name>
<dbReference type="GO" id="GO:0008270">
    <property type="term" value="F:zinc ion binding"/>
    <property type="evidence" value="ECO:0007669"/>
    <property type="project" value="InterPro"/>
</dbReference>
<dbReference type="InterPro" id="IPR013237">
    <property type="entry name" value="Phage_T7_Gp4_N"/>
</dbReference>
<evidence type="ECO:0000313" key="2">
    <source>
        <dbReference type="EMBL" id="OPH36387.1"/>
    </source>
</evidence>
<organism evidence="2 3">
    <name type="scientific">Moraxella lacunata</name>
    <dbReference type="NCBI Taxonomy" id="477"/>
    <lineage>
        <taxon>Bacteria</taxon>
        <taxon>Pseudomonadati</taxon>
        <taxon>Pseudomonadota</taxon>
        <taxon>Gammaproteobacteria</taxon>
        <taxon>Moraxellales</taxon>
        <taxon>Moraxellaceae</taxon>
        <taxon>Moraxella</taxon>
    </lineage>
</organism>
<dbReference type="Pfam" id="PF19263">
    <property type="entry name" value="DUF5906"/>
    <property type="match status" value="1"/>
</dbReference>
<dbReference type="CDD" id="cd01029">
    <property type="entry name" value="TOPRIM_primases"/>
    <property type="match status" value="1"/>
</dbReference>
<dbReference type="InterPro" id="IPR045455">
    <property type="entry name" value="NrS-1_pol-like_helicase"/>
</dbReference>
<accession>A0A1V4GUU4</accession>
<sequence>MNEKRPPLDFDYIKSQANGYWLSRIFPAVGIKLKGNGKKHQPCPCCGGKDRFRCDDKQGNGTWICNNCGAGNGIDLVIKYTGQSVRDAYETVAGVLGVDGGRAMSDADKAKWQADKLAREQKEKQNKKLQWKKVADTAYSRFIAASPIMGKTHAYLTKKGIADIANTGKAGVKLDKRGNLLIPLYFHNYKTGIKTLCNIQSIDKDGKKLFIKDGLVGGAFCTLGNPADTGTLLICEGYATGASLLLATGGQYAVIVAFNAKNMEKVAPTLRQLYPNHCLLFCGDDDKATAQKTGKNDGIHSATTSAQMTGGAWISPNFKGDTRTDVGELTDFNDLHLAFGLDEVTAQINTALANYQTVIINHTPQNTPTPQNQAVAQSQPVTKPNTDKEPVKPILAPADSEKLKTVLKDFAKIVNNGKMSNKVYDLVQKMEYTKTQFTHKVGKKVADAFFLHDTATIEQSDVDNQRRGKADQSISGMLERYALIFGTKEIWDNRLKTRFLAETIRMAHPNEFDVWLKSPSRATISPENIWFDPSDDKRPAGIDSPVNGKDYINSFAGLALNGLDDDGLTYDECYTKAKPITDLLLHLCNGDHAIFVWVMRWLAIPLQNLGTKMDTALIFHGALQGAGKSMFFDKVMSAIYGEYAVTLGQGQLEEQYNEWVVDKMYAVFEEIFSGKDRYAHMGKIKQLITGNKIYISKKYSNGWVQDNYVNCVFLSNDIMPLQLEQGDRRFMVVNPSQLISSELRQAVSDALDDPHKTVIRAFLAVLMNYDLGEQNAHTHPPMTKAKERLIGVSMPSWERFFRDWQAGILPIGFNTAPTHELYMAYKMYCHRNGDTAVGKNKFCAYINAQQGIDTARLWYRLPQNRQVHKQATWVVIGEIGNYQGSRELWLGYRFNGFKNDIERSDWYS</sequence>
<gene>
    <name evidence="2" type="ORF">B5J94_07275</name>
</gene>
<proteinExistence type="predicted"/>
<dbReference type="Pfam" id="PF08273">
    <property type="entry name" value="Zn_Ribbon_Prim"/>
    <property type="match status" value="1"/>
</dbReference>
<reference evidence="3" key="1">
    <citation type="submission" date="2017-03" db="EMBL/GenBank/DDBJ databases">
        <title>Draft genome sequence of Moraxella equi CCUG 4950T type strain.</title>
        <authorList>
            <person name="Salva-Serra F."/>
            <person name="Engstrom-Jakobsson H."/>
            <person name="Thorell K."/>
            <person name="Jaen-Luchoro D."/>
            <person name="Gonzales-Siles L."/>
            <person name="Karlsson R."/>
            <person name="Yazdan S."/>
            <person name="Boulund F."/>
            <person name="Johnning A."/>
            <person name="Engstrand L."/>
            <person name="Kristiansson E."/>
            <person name="Moore E."/>
        </authorList>
    </citation>
    <scope>NUCLEOTIDE SEQUENCE [LARGE SCALE GENOMIC DNA]</scope>
    <source>
        <strain evidence="3">CCUG 4441</strain>
    </source>
</reference>
<dbReference type="GO" id="GO:0003677">
    <property type="term" value="F:DNA binding"/>
    <property type="evidence" value="ECO:0007669"/>
    <property type="project" value="InterPro"/>
</dbReference>
<feature type="domain" description="DNA primase/helicase Gp4 N-terminal Bacteriophage T7-like" evidence="1">
    <location>
        <begin position="38"/>
        <end position="74"/>
    </location>
</feature>
<dbReference type="Gene3D" id="3.90.580.10">
    <property type="entry name" value="Zinc finger, CHC2-type domain"/>
    <property type="match status" value="1"/>
</dbReference>
<evidence type="ECO:0000259" key="1">
    <source>
        <dbReference type="SMART" id="SM00778"/>
    </source>
</evidence>
<dbReference type="Proteomes" id="UP000191025">
    <property type="component" value="Unassembled WGS sequence"/>
</dbReference>
<comment type="caution">
    <text evidence="2">The sequence shown here is derived from an EMBL/GenBank/DDBJ whole genome shotgun (WGS) entry which is preliminary data.</text>
</comment>
<dbReference type="SUPFAM" id="SSF57783">
    <property type="entry name" value="Zinc beta-ribbon"/>
    <property type="match status" value="1"/>
</dbReference>
<evidence type="ECO:0000313" key="3">
    <source>
        <dbReference type="Proteomes" id="UP000191025"/>
    </source>
</evidence>